<evidence type="ECO:0000313" key="2">
    <source>
        <dbReference type="Proteomes" id="UP001444071"/>
    </source>
</evidence>
<gene>
    <name evidence="1" type="ORF">XENORESO_022063</name>
</gene>
<comment type="caution">
    <text evidence="1">The sequence shown here is derived from an EMBL/GenBank/DDBJ whole genome shotgun (WGS) entry which is preliminary data.</text>
</comment>
<evidence type="ECO:0000313" key="1">
    <source>
        <dbReference type="EMBL" id="MEQ2257986.1"/>
    </source>
</evidence>
<name>A0ABV0VL32_9TELE</name>
<organism evidence="1 2">
    <name type="scientific">Xenotaenia resolanae</name>
    <dbReference type="NCBI Taxonomy" id="208358"/>
    <lineage>
        <taxon>Eukaryota</taxon>
        <taxon>Metazoa</taxon>
        <taxon>Chordata</taxon>
        <taxon>Craniata</taxon>
        <taxon>Vertebrata</taxon>
        <taxon>Euteleostomi</taxon>
        <taxon>Actinopterygii</taxon>
        <taxon>Neopterygii</taxon>
        <taxon>Teleostei</taxon>
        <taxon>Neoteleostei</taxon>
        <taxon>Acanthomorphata</taxon>
        <taxon>Ovalentaria</taxon>
        <taxon>Atherinomorphae</taxon>
        <taxon>Cyprinodontiformes</taxon>
        <taxon>Goodeidae</taxon>
        <taxon>Xenotaenia</taxon>
    </lineage>
</organism>
<proteinExistence type="predicted"/>
<accession>A0ABV0VL32</accession>
<reference evidence="1 2" key="1">
    <citation type="submission" date="2021-06" db="EMBL/GenBank/DDBJ databases">
        <authorList>
            <person name="Palmer J.M."/>
        </authorList>
    </citation>
    <scope>NUCLEOTIDE SEQUENCE [LARGE SCALE GENOMIC DNA]</scope>
    <source>
        <strain evidence="1 2">XR_2019</strain>
        <tissue evidence="1">Muscle</tissue>
    </source>
</reference>
<keyword evidence="2" id="KW-1185">Reference proteome</keyword>
<dbReference type="Proteomes" id="UP001444071">
    <property type="component" value="Unassembled WGS sequence"/>
</dbReference>
<protein>
    <submittedName>
        <fullName evidence="1">Uncharacterized protein</fullName>
    </submittedName>
</protein>
<sequence length="127" mass="14450">MCTPSPTQAARLSQVVFSKKALLHIYRHVIENCRHTHTRTVRPLQKRAHSQIMLQSLPMLLPLTHPHMVSHPHTLRKALSGEQSLEEAQHPCPLNPCTFKEMILTQRLLAISAGICCKIQWGETYLS</sequence>
<dbReference type="EMBL" id="JAHRIM010000100">
    <property type="protein sequence ID" value="MEQ2257986.1"/>
    <property type="molecule type" value="Genomic_DNA"/>
</dbReference>